<dbReference type="EMBL" id="CM056741">
    <property type="protein sequence ID" value="KAJ8683834.1"/>
    <property type="molecule type" value="Genomic_DNA"/>
</dbReference>
<organism evidence="1 2">
    <name type="scientific">Eretmocerus hayati</name>
    <dbReference type="NCBI Taxonomy" id="131215"/>
    <lineage>
        <taxon>Eukaryota</taxon>
        <taxon>Metazoa</taxon>
        <taxon>Ecdysozoa</taxon>
        <taxon>Arthropoda</taxon>
        <taxon>Hexapoda</taxon>
        <taxon>Insecta</taxon>
        <taxon>Pterygota</taxon>
        <taxon>Neoptera</taxon>
        <taxon>Endopterygota</taxon>
        <taxon>Hymenoptera</taxon>
        <taxon>Apocrita</taxon>
        <taxon>Proctotrupomorpha</taxon>
        <taxon>Chalcidoidea</taxon>
        <taxon>Aphelinidae</taxon>
        <taxon>Aphelininae</taxon>
        <taxon>Eretmocerus</taxon>
    </lineage>
</organism>
<evidence type="ECO:0000313" key="2">
    <source>
        <dbReference type="Proteomes" id="UP001239111"/>
    </source>
</evidence>
<sequence>MVPTIYSEVPEHNLQYKGPAIGYNSLRIAVMHGDALLARVILSSDQLPLGWDDGYECLMLAIESNHHEVALILLERVTRVNPTVLRSTSPLHLASRDSNPNLVNILLSKGAMINSVDENLMTPLHHAVVFENYPIVELLLSKGAEPYLISRDTYFEFTPFEHACKSFHPEILKLFLDVGCNPSSNFVHQGKPSSPLRMALTSGNASAVKLLLDRGAQEMVEDQDESLLHLACRAQEALEMVKLLLESASRFLSQINRKYGAGFTPLRIAVKEARLDLVELLLKNGADPEIADKEGKVPLELAVEDRLWDVVDCLLSHLSIDRRDRGEKAFRLAVLEHGVMSEAYKIFVKHGYRITAEILADVTFAAIEKGYFQTVETMIGLAKERQKIYGMEPCSDLLESLFGATNSKGMSLGHCAAKFRRLDILRLLIREDGGESAFSLDGEGKSALSYAIENKDVAIIKALMVDKSKKYSVSLLPILDDLPLLNLALHLGANVNHRHPVSKITALHSACQNPNPSDHTLIELLLLNGADVNSVTSDGSSALHLTISAFKNHKMSLRPVLQILLHHGAKVNSRDRLGRTPMHLAALQGNSIAIDVLLEYSADLNIEAIDGSTALSVALKLYKDEIGCNFECFGQESTTTEISNSVEMLVRHVVKLKVAKLKVNGKNDELVKKIFEMKQFRMECAEEIGIMRRAKILGGSVTLLHVLRRKSRRLYKYLEKPDRQLREKLEDNSIGMAFPLYGSLLEAAAKMILQDLMMIDAKRALAFLTSFEPPDLCCETIFQHLDTRDLKNLHIASTSGL</sequence>
<comment type="caution">
    <text evidence="1">The sequence shown here is derived from an EMBL/GenBank/DDBJ whole genome shotgun (WGS) entry which is preliminary data.</text>
</comment>
<evidence type="ECO:0000313" key="1">
    <source>
        <dbReference type="EMBL" id="KAJ8683834.1"/>
    </source>
</evidence>
<dbReference type="Proteomes" id="UP001239111">
    <property type="component" value="Chromosome 1"/>
</dbReference>
<protein>
    <submittedName>
        <fullName evidence="1">Uncharacterized protein</fullName>
    </submittedName>
</protein>
<accession>A0ACC2PKN4</accession>
<proteinExistence type="predicted"/>
<name>A0ACC2PKN4_9HYME</name>
<reference evidence="1" key="1">
    <citation type="submission" date="2023-04" db="EMBL/GenBank/DDBJ databases">
        <title>A chromosome-level genome assembly of the parasitoid wasp Eretmocerus hayati.</title>
        <authorList>
            <person name="Zhong Y."/>
            <person name="Liu S."/>
            <person name="Liu Y."/>
        </authorList>
    </citation>
    <scope>NUCLEOTIDE SEQUENCE</scope>
    <source>
        <strain evidence="1">ZJU_SS_LIU_2023</strain>
    </source>
</reference>
<keyword evidence="2" id="KW-1185">Reference proteome</keyword>
<gene>
    <name evidence="1" type="ORF">QAD02_019626</name>
</gene>